<dbReference type="AlphaFoldDB" id="A0A1A7NZ72"/>
<evidence type="ECO:0008006" key="5">
    <source>
        <dbReference type="Google" id="ProtNLM"/>
    </source>
</evidence>
<evidence type="ECO:0000256" key="2">
    <source>
        <dbReference type="SAM" id="SignalP"/>
    </source>
</evidence>
<evidence type="ECO:0000313" key="3">
    <source>
        <dbReference type="EMBL" id="OBW94294.1"/>
    </source>
</evidence>
<feature type="signal peptide" evidence="2">
    <location>
        <begin position="1"/>
        <end position="22"/>
    </location>
</feature>
<evidence type="ECO:0000256" key="1">
    <source>
        <dbReference type="SAM" id="Phobius"/>
    </source>
</evidence>
<keyword evidence="1" id="KW-0812">Transmembrane</keyword>
<keyword evidence="4" id="KW-1185">Reference proteome</keyword>
<dbReference type="Proteomes" id="UP000092649">
    <property type="component" value="Unassembled WGS sequence"/>
</dbReference>
<dbReference type="EMBL" id="JTJL01000027">
    <property type="protein sequence ID" value="OBW94294.1"/>
    <property type="molecule type" value="Genomic_DNA"/>
</dbReference>
<feature type="chain" id="PRO_5008510230" description="Carboxypeptidase regulatory-like domain-containing protein" evidence="2">
    <location>
        <begin position="23"/>
        <end position="163"/>
    </location>
</feature>
<proteinExistence type="predicted"/>
<keyword evidence="2" id="KW-0732">Signal</keyword>
<keyword evidence="1" id="KW-0472">Membrane</keyword>
<gene>
    <name evidence="3" type="ORF">QS62_06405</name>
</gene>
<protein>
    <recommendedName>
        <fullName evidence="5">Carboxypeptidase regulatory-like domain-containing protein</fullName>
    </recommendedName>
</protein>
<organism evidence="3 4">
    <name type="scientific">Gallibacterium salpingitidis</name>
    <dbReference type="NCBI Taxonomy" id="505341"/>
    <lineage>
        <taxon>Bacteria</taxon>
        <taxon>Pseudomonadati</taxon>
        <taxon>Pseudomonadota</taxon>
        <taxon>Gammaproteobacteria</taxon>
        <taxon>Pasteurellales</taxon>
        <taxon>Pasteurellaceae</taxon>
        <taxon>Gallibacterium</taxon>
    </lineage>
</organism>
<keyword evidence="1" id="KW-1133">Transmembrane helix</keyword>
<sequence>MMMRLKALVMMIGLLASPMLWAHSLHVIAQYDGNIVSGKAYYSDLTPAEQTYLAIFQNEDTQPTIEGITDKQGRFSYPLANGQNIKVVVEGEEGHKATTIADRITLQGQDKNEIALIREDIAALKDKIYFRDILGGIGYIFGILGGISLWYSYRLRKLLMNKR</sequence>
<comment type="caution">
    <text evidence="3">The sequence shown here is derived from an EMBL/GenBank/DDBJ whole genome shotgun (WGS) entry which is preliminary data.</text>
</comment>
<accession>A0A1A7NZ72</accession>
<reference evidence="3 4" key="1">
    <citation type="submission" date="2014-11" db="EMBL/GenBank/DDBJ databases">
        <title>Pan-genome of Gallibacterium spp.</title>
        <authorList>
            <person name="Kudirkiene E."/>
            <person name="Bojesen A.M."/>
        </authorList>
    </citation>
    <scope>NUCLEOTIDE SEQUENCE [LARGE SCALE GENOMIC DNA]</scope>
    <source>
        <strain evidence="3 4">F150</strain>
    </source>
</reference>
<feature type="transmembrane region" description="Helical" evidence="1">
    <location>
        <begin position="133"/>
        <end position="153"/>
    </location>
</feature>
<name>A0A1A7NZ72_9PAST</name>
<evidence type="ECO:0000313" key="4">
    <source>
        <dbReference type="Proteomes" id="UP000092649"/>
    </source>
</evidence>